<evidence type="ECO:0008006" key="3">
    <source>
        <dbReference type="Google" id="ProtNLM"/>
    </source>
</evidence>
<name>A0A6J4KIF0_9BACT</name>
<feature type="transmembrane region" description="Helical" evidence="1">
    <location>
        <begin position="199"/>
        <end position="219"/>
    </location>
</feature>
<dbReference type="EMBL" id="CADCTW010000051">
    <property type="protein sequence ID" value="CAA9306880.1"/>
    <property type="molecule type" value="Genomic_DNA"/>
</dbReference>
<dbReference type="PANTHER" id="PTHR36833">
    <property type="entry name" value="SLR0610 PROTEIN-RELATED"/>
    <property type="match status" value="1"/>
</dbReference>
<dbReference type="InterPro" id="IPR010390">
    <property type="entry name" value="ABC-2_transporter-like"/>
</dbReference>
<organism evidence="2">
    <name type="scientific">uncultured Gemmatimonadota bacterium</name>
    <dbReference type="NCBI Taxonomy" id="203437"/>
    <lineage>
        <taxon>Bacteria</taxon>
        <taxon>Pseudomonadati</taxon>
        <taxon>Gemmatimonadota</taxon>
        <taxon>environmental samples</taxon>
    </lineage>
</organism>
<keyword evidence="1" id="KW-0472">Membrane</keyword>
<accession>A0A6J4KIF0</accession>
<dbReference type="Pfam" id="PF06182">
    <property type="entry name" value="ABC2_membrane_6"/>
    <property type="match status" value="1"/>
</dbReference>
<protein>
    <recommendedName>
        <fullName evidence="3">Efflux ABC transporter, permease protein</fullName>
    </recommendedName>
</protein>
<feature type="transmembrane region" description="Helical" evidence="1">
    <location>
        <begin position="114"/>
        <end position="133"/>
    </location>
</feature>
<gene>
    <name evidence="2" type="ORF">AVDCRST_MAG68-1076</name>
</gene>
<dbReference type="AlphaFoldDB" id="A0A6J4KIF0"/>
<evidence type="ECO:0000256" key="1">
    <source>
        <dbReference type="SAM" id="Phobius"/>
    </source>
</evidence>
<feature type="transmembrane region" description="Helical" evidence="1">
    <location>
        <begin position="231"/>
        <end position="249"/>
    </location>
</feature>
<feature type="transmembrane region" description="Helical" evidence="1">
    <location>
        <begin position="145"/>
        <end position="163"/>
    </location>
</feature>
<sequence length="262" mass="29130">MRRVQLLGTFFRLGFLGEAEYRANFALHAFESAVSLATGLTVLSVVFSKTPSIGGWEWNHLMVVLGLWFLVSGVVNMVVAPSIRQFIHDVWLGNLDFLLVKPVGHQFMVSTRKIMVFNVVELFIGTALIATALVRLGARVGPQEVLQFVLSISFGAAVLYSFWVVLGTLALYSGKLENLMLVFYSMFEAGRWPVGLYPLWLRYSLVFVVPIALAITVPAEALVGRLPWETVGLAGAYALVSLAFSTWFFRWSLRHKYMGASA</sequence>
<feature type="transmembrane region" description="Helical" evidence="1">
    <location>
        <begin position="60"/>
        <end position="83"/>
    </location>
</feature>
<keyword evidence="1" id="KW-1133">Transmembrane helix</keyword>
<evidence type="ECO:0000313" key="2">
    <source>
        <dbReference type="EMBL" id="CAA9306880.1"/>
    </source>
</evidence>
<keyword evidence="1" id="KW-0812">Transmembrane</keyword>
<dbReference type="PANTHER" id="PTHR36833:SF2">
    <property type="entry name" value="SLR0610 PROTEIN"/>
    <property type="match status" value="1"/>
</dbReference>
<proteinExistence type="predicted"/>
<reference evidence="2" key="1">
    <citation type="submission" date="2020-02" db="EMBL/GenBank/DDBJ databases">
        <authorList>
            <person name="Meier V. D."/>
        </authorList>
    </citation>
    <scope>NUCLEOTIDE SEQUENCE</scope>
    <source>
        <strain evidence="2">AVDCRST_MAG68</strain>
    </source>
</reference>
<feature type="transmembrane region" description="Helical" evidence="1">
    <location>
        <begin position="29"/>
        <end position="48"/>
    </location>
</feature>